<reference evidence="3 4" key="1">
    <citation type="submission" date="2020-08" db="EMBL/GenBank/DDBJ databases">
        <title>Genomic Encyclopedia of Type Strains, Phase IV (KMG-IV): sequencing the most valuable type-strain genomes for metagenomic binning, comparative biology and taxonomic classification.</title>
        <authorList>
            <person name="Goeker M."/>
        </authorList>
    </citation>
    <scope>NUCLEOTIDE SEQUENCE [LARGE SCALE GENOMIC DNA]</scope>
    <source>
        <strain evidence="3 4">DSM 25966</strain>
    </source>
</reference>
<protein>
    <submittedName>
        <fullName evidence="3">Pimeloyl-ACP methyl ester carboxylesterase</fullName>
    </submittedName>
</protein>
<dbReference type="PANTHER" id="PTHR43798">
    <property type="entry name" value="MONOACYLGLYCEROL LIPASE"/>
    <property type="match status" value="1"/>
</dbReference>
<dbReference type="RefSeq" id="WP_183396718.1">
    <property type="nucleotide sequence ID" value="NZ_JACIDS010000001.1"/>
</dbReference>
<dbReference type="SUPFAM" id="SSF53474">
    <property type="entry name" value="alpha/beta-Hydrolases"/>
    <property type="match status" value="1"/>
</dbReference>
<dbReference type="AlphaFoldDB" id="A0A840AIT8"/>
<evidence type="ECO:0000259" key="2">
    <source>
        <dbReference type="Pfam" id="PF12697"/>
    </source>
</evidence>
<dbReference type="EMBL" id="JACIDS010000001">
    <property type="protein sequence ID" value="MBB3929014.1"/>
    <property type="molecule type" value="Genomic_DNA"/>
</dbReference>
<dbReference type="PRINTS" id="PR00111">
    <property type="entry name" value="ABHYDROLASE"/>
</dbReference>
<evidence type="ECO:0000256" key="1">
    <source>
        <dbReference type="ARBA" id="ARBA00022801"/>
    </source>
</evidence>
<dbReference type="GO" id="GO:0016787">
    <property type="term" value="F:hydrolase activity"/>
    <property type="evidence" value="ECO:0007669"/>
    <property type="project" value="UniProtKB-KW"/>
</dbReference>
<accession>A0A840AIT8</accession>
<dbReference type="InterPro" id="IPR000073">
    <property type="entry name" value="AB_hydrolase_1"/>
</dbReference>
<proteinExistence type="predicted"/>
<keyword evidence="1" id="KW-0378">Hydrolase</keyword>
<dbReference type="Pfam" id="PF12697">
    <property type="entry name" value="Abhydrolase_6"/>
    <property type="match status" value="1"/>
</dbReference>
<dbReference type="PANTHER" id="PTHR43798:SF31">
    <property type="entry name" value="AB HYDROLASE SUPERFAMILY PROTEIN YCLE"/>
    <property type="match status" value="1"/>
</dbReference>
<gene>
    <name evidence="3" type="ORF">GGR25_000033</name>
</gene>
<comment type="caution">
    <text evidence="3">The sequence shown here is derived from an EMBL/GenBank/DDBJ whole genome shotgun (WGS) entry which is preliminary data.</text>
</comment>
<name>A0A840AIT8_9HYPH</name>
<dbReference type="Gene3D" id="3.40.50.1820">
    <property type="entry name" value="alpha/beta hydrolase"/>
    <property type="match status" value="1"/>
</dbReference>
<sequence>MSRDHAQAISAGDDLFTARSLIISAPDGLPIAVRDHGGPGPAVLMIHGWSCNQDFWAPQIRPLSEHFRLVTLDLPGHGAAHAGAGDRAWSIAGYGGDVVAVADSLGIERLALMGHSMGGAVAVEAALQLGDRCRLLMGVDTFNEAAFYGRRPTGEIRERCASFDGDFGATIRGMVRAITDESADPAIVQWIGDAMAAMPRPVAVAVLEALLAWDIEDRWHGLAVPAVTINSALLAARNELLELPDLELHHVAAAGHFPMLEQPDAFNALALAILSQRLA</sequence>
<dbReference type="InterPro" id="IPR029058">
    <property type="entry name" value="AB_hydrolase_fold"/>
</dbReference>
<keyword evidence="4" id="KW-1185">Reference proteome</keyword>
<feature type="domain" description="AB hydrolase-1" evidence="2">
    <location>
        <begin position="43"/>
        <end position="268"/>
    </location>
</feature>
<evidence type="ECO:0000313" key="3">
    <source>
        <dbReference type="EMBL" id="MBB3929014.1"/>
    </source>
</evidence>
<evidence type="ECO:0000313" key="4">
    <source>
        <dbReference type="Proteomes" id="UP000553963"/>
    </source>
</evidence>
<dbReference type="InterPro" id="IPR050266">
    <property type="entry name" value="AB_hydrolase_sf"/>
</dbReference>
<dbReference type="Proteomes" id="UP000553963">
    <property type="component" value="Unassembled WGS sequence"/>
</dbReference>
<dbReference type="GO" id="GO:0016020">
    <property type="term" value="C:membrane"/>
    <property type="evidence" value="ECO:0007669"/>
    <property type="project" value="TreeGrafter"/>
</dbReference>
<organism evidence="3 4">
    <name type="scientific">Kaistia hirudinis</name>
    <dbReference type="NCBI Taxonomy" id="1293440"/>
    <lineage>
        <taxon>Bacteria</taxon>
        <taxon>Pseudomonadati</taxon>
        <taxon>Pseudomonadota</taxon>
        <taxon>Alphaproteobacteria</taxon>
        <taxon>Hyphomicrobiales</taxon>
        <taxon>Kaistiaceae</taxon>
        <taxon>Kaistia</taxon>
    </lineage>
</organism>